<comment type="caution">
    <text evidence="2">The sequence shown here is derived from an EMBL/GenBank/DDBJ whole genome shotgun (WGS) entry which is preliminary data.</text>
</comment>
<dbReference type="Proteomes" id="UP000295598">
    <property type="component" value="Unassembled WGS sequence"/>
</dbReference>
<organism evidence="2 3">
    <name type="scientific">Photorhabdus khanii subsp. guanajuatensis</name>
    <dbReference type="NCBI Taxonomy" id="2100166"/>
    <lineage>
        <taxon>Bacteria</taxon>
        <taxon>Pseudomonadati</taxon>
        <taxon>Pseudomonadota</taxon>
        <taxon>Gammaproteobacteria</taxon>
        <taxon>Enterobacterales</taxon>
        <taxon>Morganellaceae</taxon>
        <taxon>Photorhabdus</taxon>
    </lineage>
</organism>
<sequence length="59" mass="6549">MGKPTARSADNSAGKGGRKKRMPDCNGPDKSLNVTQRESVAHFRLVSLCKRVFRTLSMR</sequence>
<accession>A0A4R4IX06</accession>
<name>A0A4R4IX06_9GAMM</name>
<dbReference type="AlphaFoldDB" id="A0A4R4IX06"/>
<protein>
    <submittedName>
        <fullName evidence="2">Uncharacterized protein</fullName>
    </submittedName>
</protein>
<dbReference type="EMBL" id="PUJY01000062">
    <property type="protein sequence ID" value="TDB45487.1"/>
    <property type="molecule type" value="Genomic_DNA"/>
</dbReference>
<reference evidence="2 3" key="1">
    <citation type="journal article" date="2019" name="Int. J. Syst. Evol. Microbiol.">
        <title>Photorhabdus khanii subsp. guanajuatensis subsp. nov., isolated from Heterorhabditis atacamensis, and Photorhabdus luminescens subsp. mexicana subsp. nov., isolated from Heterorhabditis mexicana entomopathogenic nematodes.</title>
        <authorList>
            <person name="Machado R.A.R."/>
            <person name="Bruno P."/>
            <person name="Arce C.C.M."/>
            <person name="Liechti N."/>
            <person name="Kohler A."/>
            <person name="Bernal J."/>
            <person name="Bruggmann R."/>
            <person name="Turlings T.C.J."/>
        </authorList>
    </citation>
    <scope>NUCLEOTIDE SEQUENCE [LARGE SCALE GENOMIC DNA]</scope>
    <source>
        <strain evidence="2 3">MEX20-17</strain>
    </source>
</reference>
<evidence type="ECO:0000313" key="3">
    <source>
        <dbReference type="Proteomes" id="UP000295598"/>
    </source>
</evidence>
<feature type="region of interest" description="Disordered" evidence="1">
    <location>
        <begin position="1"/>
        <end position="33"/>
    </location>
</feature>
<evidence type="ECO:0000313" key="2">
    <source>
        <dbReference type="EMBL" id="TDB45487.1"/>
    </source>
</evidence>
<evidence type="ECO:0000256" key="1">
    <source>
        <dbReference type="SAM" id="MobiDB-lite"/>
    </source>
</evidence>
<proteinExistence type="predicted"/>
<gene>
    <name evidence="2" type="ORF">C5467_21770</name>
</gene>